<feature type="transmembrane region" description="Helical" evidence="1">
    <location>
        <begin position="135"/>
        <end position="159"/>
    </location>
</feature>
<keyword evidence="1" id="KW-0812">Transmembrane</keyword>
<name>A0ABT6KJ41_9MICO</name>
<feature type="transmembrane region" description="Helical" evidence="1">
    <location>
        <begin position="42"/>
        <end position="62"/>
    </location>
</feature>
<evidence type="ECO:0000313" key="2">
    <source>
        <dbReference type="EMBL" id="MDH6179992.1"/>
    </source>
</evidence>
<accession>A0ABT6KJ41</accession>
<feature type="transmembrane region" description="Helical" evidence="1">
    <location>
        <begin position="83"/>
        <end position="103"/>
    </location>
</feature>
<dbReference type="RefSeq" id="WP_322132361.1">
    <property type="nucleotide sequence ID" value="NZ_CP085036.1"/>
</dbReference>
<protein>
    <submittedName>
        <fullName evidence="2">Uncharacterized protein</fullName>
    </submittedName>
</protein>
<feature type="transmembrane region" description="Helical" evidence="1">
    <location>
        <begin position="12"/>
        <end position="30"/>
    </location>
</feature>
<keyword evidence="1" id="KW-0472">Membrane</keyword>
<comment type="caution">
    <text evidence="2">The sequence shown here is derived from an EMBL/GenBank/DDBJ whole genome shotgun (WGS) entry which is preliminary data.</text>
</comment>
<dbReference type="EMBL" id="JARXVQ010000001">
    <property type="protein sequence ID" value="MDH6179992.1"/>
    <property type="molecule type" value="Genomic_DNA"/>
</dbReference>
<proteinExistence type="predicted"/>
<gene>
    <name evidence="2" type="ORF">M2152_000174</name>
</gene>
<organism evidence="2 3">
    <name type="scientific">Antiquaquibacter oligotrophicus</name>
    <dbReference type="NCBI Taxonomy" id="2880260"/>
    <lineage>
        <taxon>Bacteria</taxon>
        <taxon>Bacillati</taxon>
        <taxon>Actinomycetota</taxon>
        <taxon>Actinomycetes</taxon>
        <taxon>Micrococcales</taxon>
        <taxon>Microbacteriaceae</taxon>
        <taxon>Antiquaquibacter</taxon>
    </lineage>
</organism>
<sequence>MGFRAWLAERFVTVDAIYGLILFAALIAAVSDEDSHPVEVLFLSVFSLVIFWGAHVYAGTIVNHVAKSPLHSAIWRAMKHSNGMLWASILPSIPLVLGAFHVLADDDAVDLALLIVTVQLGVLGFVALTQRGANVAVRIFGAIGSAIFGLIIIALNAAVH</sequence>
<reference evidence="2 3" key="1">
    <citation type="submission" date="2023-04" db="EMBL/GenBank/DDBJ databases">
        <title>Genome Encyclopedia of Bacteria and Archaea VI: Functional Genomics of Type Strains.</title>
        <authorList>
            <person name="Whitman W."/>
        </authorList>
    </citation>
    <scope>NUCLEOTIDE SEQUENCE [LARGE SCALE GENOMIC DNA]</scope>
    <source>
        <strain evidence="2 3">SG_E_30_P1</strain>
    </source>
</reference>
<feature type="transmembrane region" description="Helical" evidence="1">
    <location>
        <begin position="109"/>
        <end position="128"/>
    </location>
</feature>
<dbReference type="Proteomes" id="UP001160142">
    <property type="component" value="Unassembled WGS sequence"/>
</dbReference>
<evidence type="ECO:0000313" key="3">
    <source>
        <dbReference type="Proteomes" id="UP001160142"/>
    </source>
</evidence>
<evidence type="ECO:0000256" key="1">
    <source>
        <dbReference type="SAM" id="Phobius"/>
    </source>
</evidence>
<keyword evidence="3" id="KW-1185">Reference proteome</keyword>
<keyword evidence="1" id="KW-1133">Transmembrane helix</keyword>